<dbReference type="GO" id="GO:0051604">
    <property type="term" value="P:protein maturation"/>
    <property type="evidence" value="ECO:0007669"/>
    <property type="project" value="TreeGrafter"/>
</dbReference>
<dbReference type="Gene3D" id="2.30.30.140">
    <property type="match status" value="1"/>
</dbReference>
<dbReference type="GO" id="GO:0005506">
    <property type="term" value="F:iron ion binding"/>
    <property type="evidence" value="ECO:0007669"/>
    <property type="project" value="TreeGrafter"/>
</dbReference>
<dbReference type="PROSITE" id="PS01097">
    <property type="entry name" value="HUPF_HYPC"/>
    <property type="match status" value="1"/>
</dbReference>
<accession>A0A8J3EAI0</accession>
<dbReference type="SUPFAM" id="SSF159127">
    <property type="entry name" value="HupF/HypC-like"/>
    <property type="match status" value="1"/>
</dbReference>
<dbReference type="Proteomes" id="UP000636949">
    <property type="component" value="Unassembled WGS sequence"/>
</dbReference>
<comment type="similarity">
    <text evidence="1">Belongs to the HupF/HypC family.</text>
</comment>
<dbReference type="PRINTS" id="PR00445">
    <property type="entry name" value="HUPFHYPC"/>
</dbReference>
<dbReference type="RefSeq" id="WP_117003798.1">
    <property type="nucleotide sequence ID" value="NZ_BMJS01000042.1"/>
</dbReference>
<evidence type="ECO:0000313" key="3">
    <source>
        <dbReference type="Proteomes" id="UP000636949"/>
    </source>
</evidence>
<organism evidence="2 3">
    <name type="scientific">Cysteiniphilum litorale</name>
    <dbReference type="NCBI Taxonomy" id="2056700"/>
    <lineage>
        <taxon>Bacteria</taxon>
        <taxon>Pseudomonadati</taxon>
        <taxon>Pseudomonadota</taxon>
        <taxon>Gammaproteobacteria</taxon>
        <taxon>Thiotrichales</taxon>
        <taxon>Fastidiosibacteraceae</taxon>
        <taxon>Cysteiniphilum</taxon>
    </lineage>
</organism>
<dbReference type="InterPro" id="IPR001109">
    <property type="entry name" value="Hydrogenase_HupF/HypC"/>
</dbReference>
<evidence type="ECO:0000313" key="2">
    <source>
        <dbReference type="EMBL" id="GGG06359.1"/>
    </source>
</evidence>
<dbReference type="InterPro" id="IPR019812">
    <property type="entry name" value="Hydgase_assmbl_chp_CS"/>
</dbReference>
<dbReference type="AlphaFoldDB" id="A0A8J3EAI0"/>
<sequence length="78" mass="8525">MCLAIPAQIIALNGDDQALVNIGGVRKEISLALLKDQVDLNDYVIVHVGFALSKLDESQAKQTLKDFADMLQQDRGDL</sequence>
<dbReference type="GO" id="GO:1902670">
    <property type="term" value="F:carbon dioxide binding"/>
    <property type="evidence" value="ECO:0007669"/>
    <property type="project" value="TreeGrafter"/>
</dbReference>
<name>A0A8J3EAI0_9GAMM</name>
<reference evidence="2" key="2">
    <citation type="submission" date="2020-09" db="EMBL/GenBank/DDBJ databases">
        <authorList>
            <person name="Sun Q."/>
            <person name="Zhou Y."/>
        </authorList>
    </citation>
    <scope>NUCLEOTIDE SEQUENCE</scope>
    <source>
        <strain evidence="2">CGMCC 1.15758</strain>
    </source>
</reference>
<proteinExistence type="inferred from homology"/>
<evidence type="ECO:0000256" key="1">
    <source>
        <dbReference type="ARBA" id="ARBA00006018"/>
    </source>
</evidence>
<dbReference type="NCBIfam" id="TIGR00074">
    <property type="entry name" value="hypC_hupF"/>
    <property type="match status" value="1"/>
</dbReference>
<dbReference type="FunFam" id="2.30.30.140:FF:000022">
    <property type="entry name" value="Hydrogenase assembly chaperone HybG"/>
    <property type="match status" value="1"/>
</dbReference>
<dbReference type="OrthoDB" id="9806017at2"/>
<keyword evidence="3" id="KW-1185">Reference proteome</keyword>
<gene>
    <name evidence="2" type="primary">hypC</name>
    <name evidence="2" type="ORF">GCM10010995_24860</name>
</gene>
<dbReference type="PANTHER" id="PTHR35177">
    <property type="entry name" value="HYDROGENASE MATURATION FACTOR HYBG"/>
    <property type="match status" value="1"/>
</dbReference>
<reference evidence="2" key="1">
    <citation type="journal article" date="2014" name="Int. J. Syst. Evol. Microbiol.">
        <title>Complete genome sequence of Corynebacterium casei LMG S-19264T (=DSM 44701T), isolated from a smear-ripened cheese.</title>
        <authorList>
            <consortium name="US DOE Joint Genome Institute (JGI-PGF)"/>
            <person name="Walter F."/>
            <person name="Albersmeier A."/>
            <person name="Kalinowski J."/>
            <person name="Ruckert C."/>
        </authorList>
    </citation>
    <scope>NUCLEOTIDE SEQUENCE</scope>
    <source>
        <strain evidence="2">CGMCC 1.15758</strain>
    </source>
</reference>
<comment type="caution">
    <text evidence="2">The sequence shown here is derived from an EMBL/GenBank/DDBJ whole genome shotgun (WGS) entry which is preliminary data.</text>
</comment>
<dbReference type="Pfam" id="PF01455">
    <property type="entry name" value="HupF_HypC"/>
    <property type="match status" value="1"/>
</dbReference>
<protein>
    <submittedName>
        <fullName evidence="2">Hydrogenase assembly protein HupF</fullName>
    </submittedName>
</protein>
<dbReference type="EMBL" id="BMJS01000042">
    <property type="protein sequence ID" value="GGG06359.1"/>
    <property type="molecule type" value="Genomic_DNA"/>
</dbReference>
<dbReference type="PANTHER" id="PTHR35177:SF2">
    <property type="entry name" value="HYDROGENASE MATURATION FACTOR HYBG"/>
    <property type="match status" value="1"/>
</dbReference>